<dbReference type="OrthoDB" id="7584480at2"/>
<evidence type="ECO:0000256" key="1">
    <source>
        <dbReference type="SAM" id="MobiDB-lite"/>
    </source>
</evidence>
<dbReference type="AlphaFoldDB" id="A0A4S4ALN1"/>
<organism evidence="2 3">
    <name type="scientific">Pseudothauera rhizosphaerae</name>
    <dbReference type="NCBI Taxonomy" id="2565932"/>
    <lineage>
        <taxon>Bacteria</taxon>
        <taxon>Pseudomonadati</taxon>
        <taxon>Pseudomonadota</taxon>
        <taxon>Betaproteobacteria</taxon>
        <taxon>Rhodocyclales</taxon>
        <taxon>Zoogloeaceae</taxon>
        <taxon>Pseudothauera</taxon>
    </lineage>
</organism>
<comment type="caution">
    <text evidence="2">The sequence shown here is derived from an EMBL/GenBank/DDBJ whole genome shotgun (WGS) entry which is preliminary data.</text>
</comment>
<dbReference type="EMBL" id="SSOD01000011">
    <property type="protein sequence ID" value="THF60399.1"/>
    <property type="molecule type" value="Genomic_DNA"/>
</dbReference>
<feature type="region of interest" description="Disordered" evidence="1">
    <location>
        <begin position="1"/>
        <end position="22"/>
    </location>
</feature>
<reference evidence="2 3" key="1">
    <citation type="submission" date="2019-04" db="EMBL/GenBank/DDBJ databases">
        <title>Azoarcus rhizosphaerae sp. nov. isolated from rhizosphere of Ficus religiosa.</title>
        <authorList>
            <person name="Lin S.-Y."/>
            <person name="Hameed A."/>
            <person name="Hsu Y.-H."/>
            <person name="Young C.-C."/>
        </authorList>
    </citation>
    <scope>NUCLEOTIDE SEQUENCE [LARGE SCALE GENOMIC DNA]</scope>
    <source>
        <strain evidence="2 3">CC-YHH848</strain>
    </source>
</reference>
<evidence type="ECO:0000313" key="3">
    <source>
        <dbReference type="Proteomes" id="UP000307956"/>
    </source>
</evidence>
<evidence type="ECO:0000313" key="2">
    <source>
        <dbReference type="EMBL" id="THF60399.1"/>
    </source>
</evidence>
<sequence>MNETQEAPVGWDSTSFEGSRQEQLRRALAMTVRQRLEAMDELSRLSEGLQAMPHWFGSNATPERGQYPASGT</sequence>
<proteinExistence type="predicted"/>
<dbReference type="RefSeq" id="WP_136385700.1">
    <property type="nucleotide sequence ID" value="NZ_SSOD01000011.1"/>
</dbReference>
<gene>
    <name evidence="2" type="ORF">E6O51_14465</name>
</gene>
<dbReference type="Proteomes" id="UP000307956">
    <property type="component" value="Unassembled WGS sequence"/>
</dbReference>
<keyword evidence="3" id="KW-1185">Reference proteome</keyword>
<protein>
    <submittedName>
        <fullName evidence="2">Uncharacterized protein</fullName>
    </submittedName>
</protein>
<name>A0A4S4ALN1_9RHOO</name>
<accession>A0A4S4ALN1</accession>